<evidence type="ECO:0000313" key="1">
    <source>
        <dbReference type="EMBL" id="EFM0254998.1"/>
    </source>
</evidence>
<reference evidence="1 4" key="1">
    <citation type="submission" date="2018-08" db="EMBL/GenBank/DDBJ databases">
        <authorList>
            <consortium name="GenomeTrakr network: Whole genome sequencing for foodborne pathogen traceback"/>
        </authorList>
    </citation>
    <scope>NUCLEOTIDE SEQUENCE [LARGE SCALE GENOMIC DNA]</scope>
    <source>
        <strain evidence="1 4">AZ-TG73163</strain>
    </source>
</reference>
<dbReference type="EMBL" id="WUIG01001882">
    <property type="protein sequence ID" value="MXJ13490.1"/>
    <property type="molecule type" value="Genomic_DNA"/>
</dbReference>
<organism evidence="2 3">
    <name type="scientific">Escherichia coli</name>
    <dbReference type="NCBI Taxonomy" id="562"/>
    <lineage>
        <taxon>Bacteria</taxon>
        <taxon>Pseudomonadati</taxon>
        <taxon>Pseudomonadota</taxon>
        <taxon>Gammaproteobacteria</taxon>
        <taxon>Enterobacterales</taxon>
        <taxon>Enterobacteriaceae</taxon>
        <taxon>Escherichia</taxon>
    </lineage>
</organism>
<protein>
    <submittedName>
        <fullName evidence="2">Uncharacterized protein</fullName>
    </submittedName>
</protein>
<evidence type="ECO:0000313" key="4">
    <source>
        <dbReference type="Proteomes" id="UP000527548"/>
    </source>
</evidence>
<comment type="caution">
    <text evidence="2">The sequence shown here is derived from an EMBL/GenBank/DDBJ whole genome shotgun (WGS) entry which is preliminary data.</text>
</comment>
<reference evidence="2 3" key="2">
    <citation type="submission" date="2019-12" db="EMBL/GenBank/DDBJ databases">
        <title>Enteriobacteria Tanzani isolates_10434.</title>
        <authorList>
            <person name="Subbiah M."/>
            <person name="Call D."/>
        </authorList>
    </citation>
    <scope>NUCLEOTIDE SEQUENCE [LARGE SCALE GENOMIC DNA]</scope>
    <source>
        <strain evidence="2 3">10434wG3</strain>
    </source>
</reference>
<dbReference type="RefSeq" id="WP_129560654.1">
    <property type="nucleotide sequence ID" value="NZ_BGPZ01000001.1"/>
</dbReference>
<gene>
    <name evidence="1" type="ORF">C719_004236</name>
    <name evidence="2" type="ORF">GRW24_34465</name>
</gene>
<proteinExistence type="predicted"/>
<dbReference type="AlphaFoldDB" id="A0A8T6BTH9"/>
<name>A0A8T6BTH9_ECOLX</name>
<evidence type="ECO:0000313" key="2">
    <source>
        <dbReference type="EMBL" id="MXJ13490.1"/>
    </source>
</evidence>
<evidence type="ECO:0000313" key="3">
    <source>
        <dbReference type="Proteomes" id="UP000447081"/>
    </source>
</evidence>
<dbReference type="Proteomes" id="UP000527548">
    <property type="component" value="Unassembled WGS sequence"/>
</dbReference>
<accession>A0A8T6BTH9</accession>
<dbReference type="EMBL" id="AATJOC010000018">
    <property type="protein sequence ID" value="EFM0254998.1"/>
    <property type="molecule type" value="Genomic_DNA"/>
</dbReference>
<sequence>MTTKWGRNPRHQGGDAKIFCAFAQKFRDMAGQDVKLTAILFIRRMNKSQVIHQKIVIKRKDYMTESSFHQQ</sequence>
<dbReference type="Proteomes" id="UP000447081">
    <property type="component" value="Unassembled WGS sequence"/>
</dbReference>